<gene>
    <name evidence="2" type="ORF">Slati_2633700</name>
</gene>
<dbReference type="InterPro" id="IPR041588">
    <property type="entry name" value="Integrase_H2C2"/>
</dbReference>
<proteinExistence type="predicted"/>
<feature type="domain" description="Integrase zinc-binding" evidence="1">
    <location>
        <begin position="56"/>
        <end position="108"/>
    </location>
</feature>
<sequence>MTPVILWLEEGHLPTIDMTQPDSKFESLISYYKGVLYKKSYTHPLLRCLSSQEGIHVLKEIHSGCCGAHAGTWTLANKTLQIGYFWLTMKQDARQLVNKYEKCQKHSSPIHQPAEPLTTMLSPFPFAQWGMGIVGHFPLAPGFRKFHLVAIGYFTKLVEVEPIGRITEGEVMKFI</sequence>
<accession>A0AAW2VTM0</accession>
<protein>
    <recommendedName>
        <fullName evidence="1">Integrase zinc-binding domain-containing protein</fullName>
    </recommendedName>
</protein>
<comment type="caution">
    <text evidence="2">The sequence shown here is derived from an EMBL/GenBank/DDBJ whole genome shotgun (WGS) entry which is preliminary data.</text>
</comment>
<dbReference type="PANTHER" id="PTHR47266">
    <property type="entry name" value="ENDONUCLEASE-RELATED"/>
    <property type="match status" value="1"/>
</dbReference>
<organism evidence="2">
    <name type="scientific">Sesamum latifolium</name>
    <dbReference type="NCBI Taxonomy" id="2727402"/>
    <lineage>
        <taxon>Eukaryota</taxon>
        <taxon>Viridiplantae</taxon>
        <taxon>Streptophyta</taxon>
        <taxon>Embryophyta</taxon>
        <taxon>Tracheophyta</taxon>
        <taxon>Spermatophyta</taxon>
        <taxon>Magnoliopsida</taxon>
        <taxon>eudicotyledons</taxon>
        <taxon>Gunneridae</taxon>
        <taxon>Pentapetalae</taxon>
        <taxon>asterids</taxon>
        <taxon>lamiids</taxon>
        <taxon>Lamiales</taxon>
        <taxon>Pedaliaceae</taxon>
        <taxon>Sesamum</taxon>
    </lineage>
</organism>
<evidence type="ECO:0000313" key="2">
    <source>
        <dbReference type="EMBL" id="KAL0432994.1"/>
    </source>
</evidence>
<dbReference type="InterPro" id="IPR052160">
    <property type="entry name" value="Gypsy_RT_Integrase-like"/>
</dbReference>
<name>A0AAW2VTM0_9LAMI</name>
<reference evidence="2" key="2">
    <citation type="journal article" date="2024" name="Plant">
        <title>Genomic evolution and insights into agronomic trait innovations of Sesamum species.</title>
        <authorList>
            <person name="Miao H."/>
            <person name="Wang L."/>
            <person name="Qu L."/>
            <person name="Liu H."/>
            <person name="Sun Y."/>
            <person name="Le M."/>
            <person name="Wang Q."/>
            <person name="Wei S."/>
            <person name="Zheng Y."/>
            <person name="Lin W."/>
            <person name="Duan Y."/>
            <person name="Cao H."/>
            <person name="Xiong S."/>
            <person name="Wang X."/>
            <person name="Wei L."/>
            <person name="Li C."/>
            <person name="Ma Q."/>
            <person name="Ju M."/>
            <person name="Zhao R."/>
            <person name="Li G."/>
            <person name="Mu C."/>
            <person name="Tian Q."/>
            <person name="Mei H."/>
            <person name="Zhang T."/>
            <person name="Gao T."/>
            <person name="Zhang H."/>
        </authorList>
    </citation>
    <scope>NUCLEOTIDE SEQUENCE</scope>
    <source>
        <strain evidence="2">KEN1</strain>
    </source>
</reference>
<evidence type="ECO:0000259" key="1">
    <source>
        <dbReference type="Pfam" id="PF17921"/>
    </source>
</evidence>
<reference evidence="2" key="1">
    <citation type="submission" date="2020-06" db="EMBL/GenBank/DDBJ databases">
        <authorList>
            <person name="Li T."/>
            <person name="Hu X."/>
            <person name="Zhang T."/>
            <person name="Song X."/>
            <person name="Zhang H."/>
            <person name="Dai N."/>
            <person name="Sheng W."/>
            <person name="Hou X."/>
            <person name="Wei L."/>
        </authorList>
    </citation>
    <scope>NUCLEOTIDE SEQUENCE</scope>
    <source>
        <strain evidence="2">KEN1</strain>
        <tissue evidence="2">Leaf</tissue>
    </source>
</reference>
<dbReference type="EMBL" id="JACGWN010000009">
    <property type="protein sequence ID" value="KAL0432994.1"/>
    <property type="molecule type" value="Genomic_DNA"/>
</dbReference>
<dbReference type="AlphaFoldDB" id="A0AAW2VTM0"/>
<dbReference type="Pfam" id="PF17921">
    <property type="entry name" value="Integrase_H2C2"/>
    <property type="match status" value="1"/>
</dbReference>
<dbReference type="Gene3D" id="1.10.340.70">
    <property type="match status" value="1"/>
</dbReference>